<dbReference type="AlphaFoldDB" id="A0A853FU47"/>
<evidence type="ECO:0000313" key="6">
    <source>
        <dbReference type="EMBL" id="NYT48228.1"/>
    </source>
</evidence>
<dbReference type="Pfam" id="PF00669">
    <property type="entry name" value="Flagellin_N"/>
    <property type="match status" value="1"/>
</dbReference>
<accession>A0A853FU47</accession>
<keyword evidence="7" id="KW-1185">Reference proteome</keyword>
<keyword evidence="4" id="KW-0975">Bacterial flagellum</keyword>
<dbReference type="GO" id="GO:0005198">
    <property type="term" value="F:structural molecule activity"/>
    <property type="evidence" value="ECO:0007669"/>
    <property type="project" value="InterPro"/>
</dbReference>
<dbReference type="Proteomes" id="UP000559809">
    <property type="component" value="Unassembled WGS sequence"/>
</dbReference>
<dbReference type="SUPFAM" id="SSF64518">
    <property type="entry name" value="Phase 1 flagellin"/>
    <property type="match status" value="1"/>
</dbReference>
<dbReference type="NCBIfam" id="TIGR02550">
    <property type="entry name" value="flagell_flgL"/>
    <property type="match status" value="1"/>
</dbReference>
<reference evidence="6 7" key="1">
    <citation type="submission" date="2020-07" db="EMBL/GenBank/DDBJ databases">
        <title>Taxonomic revisions and descriptions of new bacterial species based on genomic comparisons in the high-G+C-content subgroup of the family Alcaligenaceae.</title>
        <authorList>
            <person name="Szabo A."/>
            <person name="Felfoldi T."/>
        </authorList>
    </citation>
    <scope>NUCLEOTIDE SEQUENCE [LARGE SCALE GENOMIC DNA]</scope>
    <source>
        <strain evidence="6 7">LMG 24012</strain>
    </source>
</reference>
<dbReference type="Gene3D" id="1.20.1330.10">
    <property type="entry name" value="f41 fragment of flagellin, N-terminal domain"/>
    <property type="match status" value="2"/>
</dbReference>
<dbReference type="InterPro" id="IPR013384">
    <property type="entry name" value="Flagell_FlgL"/>
</dbReference>
<dbReference type="InterPro" id="IPR001492">
    <property type="entry name" value="Flagellin"/>
</dbReference>
<comment type="similarity">
    <text evidence="3">Belongs to the bacterial flagellin family.</text>
</comment>
<dbReference type="PANTHER" id="PTHR42792:SF1">
    <property type="entry name" value="FLAGELLAR HOOK-ASSOCIATED PROTEIN 3"/>
    <property type="match status" value="1"/>
</dbReference>
<dbReference type="PANTHER" id="PTHR42792">
    <property type="entry name" value="FLAGELLIN"/>
    <property type="match status" value="1"/>
</dbReference>
<name>A0A853FU47_9BURK</name>
<dbReference type="GO" id="GO:0009424">
    <property type="term" value="C:bacterial-type flagellum hook"/>
    <property type="evidence" value="ECO:0007669"/>
    <property type="project" value="InterPro"/>
</dbReference>
<proteinExistence type="inferred from homology"/>
<evidence type="ECO:0000256" key="3">
    <source>
        <dbReference type="ARBA" id="ARBA00005709"/>
    </source>
</evidence>
<evidence type="ECO:0000256" key="2">
    <source>
        <dbReference type="ARBA" id="ARBA00004613"/>
    </source>
</evidence>
<organism evidence="6 7">
    <name type="scientific">Parapusillimonas granuli</name>
    <dbReference type="NCBI Taxonomy" id="380911"/>
    <lineage>
        <taxon>Bacteria</taxon>
        <taxon>Pseudomonadati</taxon>
        <taxon>Pseudomonadota</taxon>
        <taxon>Betaproteobacteria</taxon>
        <taxon>Burkholderiales</taxon>
        <taxon>Alcaligenaceae</taxon>
        <taxon>Parapusillimonas</taxon>
    </lineage>
</organism>
<feature type="domain" description="Flagellin N-terminal" evidence="5">
    <location>
        <begin position="12"/>
        <end position="139"/>
    </location>
</feature>
<evidence type="ECO:0000256" key="1">
    <source>
        <dbReference type="ARBA" id="ARBA00004365"/>
    </source>
</evidence>
<dbReference type="InterPro" id="IPR001029">
    <property type="entry name" value="Flagellin_N"/>
</dbReference>
<dbReference type="RefSeq" id="WP_180153551.1">
    <property type="nucleotide sequence ID" value="NZ_JACCEM010000002.1"/>
</dbReference>
<sequence length="511" mass="53861">MRISSTLFFQTGLNSIHTQQSDLMHIYQQVASGQRMITPADDPLAAAQAVNISQSQSLNARFEANRSVLNRNLALEETTLNSVTLLLQDVKTRLVEAGNGTMSDVDRATLGNVLKEARSNLLGLANATDGNGQYLFSGAQGNVSPFQEVGGKVSYVGDAHQRNIQADQTRQIAASDVGSDIFGRAAPGTRGYLTLADANNSGSGTIGKPSLVDPNGHGVGNTFVVEFTSATDYTVSVKDAAGHDVYQTSGAAFTPGQANTVSLPGGVQVEMGGSPAIGDKFTIEPMSAPAYMAYPTNVPGPSAAPVMGTPKVIDASKVLHNTSYQVSFNGTDYTVSYSDLDGNPVTNTATFDPATNMLSLPNEGLELYLGATPDSGFAFTIEPTADGVNTDLNIFDTLDGIIKALEDGTGSGEAQSARFQNMLATALQRIDVNYNNVLTVRSSVGARMNEVDALNANGAQRNLGYTNQLSKLEDVDYYSATAQLQLRASALEAAAMAFKKIQATSLFNMTQ</sequence>
<dbReference type="GO" id="GO:0071973">
    <property type="term" value="P:bacterial-type flagellum-dependent cell motility"/>
    <property type="evidence" value="ECO:0007669"/>
    <property type="project" value="InterPro"/>
</dbReference>
<dbReference type="EMBL" id="JACCEM010000002">
    <property type="protein sequence ID" value="NYT48228.1"/>
    <property type="molecule type" value="Genomic_DNA"/>
</dbReference>
<keyword evidence="6" id="KW-0969">Cilium</keyword>
<keyword evidence="6" id="KW-0282">Flagellum</keyword>
<evidence type="ECO:0000313" key="7">
    <source>
        <dbReference type="Proteomes" id="UP000559809"/>
    </source>
</evidence>
<protein>
    <submittedName>
        <fullName evidence="6">Flagellar hook-associated protein FlgL</fullName>
    </submittedName>
</protein>
<comment type="subcellular location">
    <subcellularLocation>
        <location evidence="1">Bacterial flagellum</location>
    </subcellularLocation>
    <subcellularLocation>
        <location evidence="2">Secreted</location>
    </subcellularLocation>
</comment>
<gene>
    <name evidence="6" type="primary">flgL</name>
    <name evidence="6" type="ORF">H0A72_02785</name>
</gene>
<keyword evidence="6" id="KW-0966">Cell projection</keyword>
<comment type="caution">
    <text evidence="6">The sequence shown here is derived from an EMBL/GenBank/DDBJ whole genome shotgun (WGS) entry which is preliminary data.</text>
</comment>
<dbReference type="GO" id="GO:0005576">
    <property type="term" value="C:extracellular region"/>
    <property type="evidence" value="ECO:0007669"/>
    <property type="project" value="UniProtKB-SubCell"/>
</dbReference>
<evidence type="ECO:0000256" key="4">
    <source>
        <dbReference type="ARBA" id="ARBA00023143"/>
    </source>
</evidence>
<evidence type="ECO:0000259" key="5">
    <source>
        <dbReference type="Pfam" id="PF00669"/>
    </source>
</evidence>